<dbReference type="SUPFAM" id="SSF50494">
    <property type="entry name" value="Trypsin-like serine proteases"/>
    <property type="match status" value="1"/>
</dbReference>
<dbReference type="InterPro" id="IPR009003">
    <property type="entry name" value="Peptidase_S1_PA"/>
</dbReference>
<evidence type="ECO:0000313" key="7">
    <source>
        <dbReference type="Proteomes" id="UP000256913"/>
    </source>
</evidence>
<dbReference type="SMART" id="SM00228">
    <property type="entry name" value="PDZ"/>
    <property type="match status" value="1"/>
</dbReference>
<gene>
    <name evidence="6" type="ORF">DFJ67_3261</name>
</gene>
<dbReference type="OrthoDB" id="9788136at2"/>
<dbReference type="AlphaFoldDB" id="A0A3D9ZL03"/>
<feature type="compositionally biased region" description="Low complexity" evidence="3">
    <location>
        <begin position="154"/>
        <end position="173"/>
    </location>
</feature>
<feature type="compositionally biased region" description="Polar residues" evidence="3">
    <location>
        <begin position="378"/>
        <end position="396"/>
    </location>
</feature>
<feature type="compositionally biased region" description="Low complexity" evidence="3">
    <location>
        <begin position="114"/>
        <end position="144"/>
    </location>
</feature>
<comment type="caution">
    <text evidence="6">The sequence shown here is derived from an EMBL/GenBank/DDBJ whole genome shotgun (WGS) entry which is preliminary data.</text>
</comment>
<keyword evidence="4" id="KW-0812">Transmembrane</keyword>
<keyword evidence="2" id="KW-0378">Hydrolase</keyword>
<dbReference type="Gene3D" id="2.30.42.10">
    <property type="match status" value="1"/>
</dbReference>
<dbReference type="Pfam" id="PF13180">
    <property type="entry name" value="PDZ_2"/>
    <property type="match status" value="1"/>
</dbReference>
<accession>A0A3D9ZL03</accession>
<dbReference type="InterPro" id="IPR001940">
    <property type="entry name" value="Peptidase_S1C"/>
</dbReference>
<feature type="transmembrane region" description="Helical" evidence="4">
    <location>
        <begin position="202"/>
        <end position="227"/>
    </location>
</feature>
<dbReference type="EMBL" id="QUMQ01000001">
    <property type="protein sequence ID" value="REF97264.1"/>
    <property type="molecule type" value="Genomic_DNA"/>
</dbReference>
<feature type="region of interest" description="Disordered" evidence="3">
    <location>
        <begin position="1"/>
        <end position="198"/>
    </location>
</feature>
<dbReference type="GO" id="GO:0004252">
    <property type="term" value="F:serine-type endopeptidase activity"/>
    <property type="evidence" value="ECO:0007669"/>
    <property type="project" value="InterPro"/>
</dbReference>
<evidence type="ECO:0000256" key="4">
    <source>
        <dbReference type="SAM" id="Phobius"/>
    </source>
</evidence>
<reference evidence="6 7" key="1">
    <citation type="submission" date="2018-08" db="EMBL/GenBank/DDBJ databases">
        <title>Sequencing the genomes of 1000 actinobacteria strains.</title>
        <authorList>
            <person name="Klenk H.-P."/>
        </authorList>
    </citation>
    <scope>NUCLEOTIDE SEQUENCE [LARGE SCALE GENOMIC DNA]</scope>
    <source>
        <strain evidence="6 7">DSM 44099</strain>
    </source>
</reference>
<dbReference type="PANTHER" id="PTHR43343:SF3">
    <property type="entry name" value="PROTEASE DO-LIKE 8, CHLOROPLASTIC"/>
    <property type="match status" value="1"/>
</dbReference>
<evidence type="ECO:0000313" key="6">
    <source>
        <dbReference type="EMBL" id="REF97264.1"/>
    </source>
</evidence>
<dbReference type="Gene3D" id="2.40.10.120">
    <property type="match status" value="1"/>
</dbReference>
<feature type="compositionally biased region" description="Basic and acidic residues" evidence="3">
    <location>
        <begin position="1"/>
        <end position="16"/>
    </location>
</feature>
<keyword evidence="4" id="KW-0472">Membrane</keyword>
<feature type="domain" description="PDZ" evidence="5">
    <location>
        <begin position="455"/>
        <end position="539"/>
    </location>
</feature>
<keyword evidence="4" id="KW-1133">Transmembrane helix</keyword>
<proteinExistence type="predicted"/>
<organism evidence="6 7">
    <name type="scientific">Asanoa ferruginea</name>
    <dbReference type="NCBI Taxonomy" id="53367"/>
    <lineage>
        <taxon>Bacteria</taxon>
        <taxon>Bacillati</taxon>
        <taxon>Actinomycetota</taxon>
        <taxon>Actinomycetes</taxon>
        <taxon>Micromonosporales</taxon>
        <taxon>Micromonosporaceae</taxon>
        <taxon>Asanoa</taxon>
    </lineage>
</organism>
<sequence>MTEHENPRRSDPERGAEPAAESDAPQAPRPEGTEQPTAYQPAAEQPTAYQPAADQPTAYQPAAEQPTAYQPAVEQPTAQQPSVPQPVSGTPVTGQPQSPWQPPASHYPQPGPGYPQAGSAPGYPSYSYPSGQQPGYGQPGYGAAHAADAGQTYPGQPHPGQAHQPHGTPIPWTGPGGPGGPPPGQPWQQSPGPHRPNRVGRWIAAAAVALVLLLGAGLVGGVIGAAINGNDKDNAASRAAAAPVINRSSLAEIAQKVEPSVVSITTSTGEGSGVVLTADGYVLTNNHVVASASGDTVTVVFDNGKRTTASIVGTDPKTDLAVVKASGVSGLSPVKFGDSAAMQVGDTVLALGSPLGLQGSVTAGIISAKDRTIRTQSEDQQQSPFPSGDQQQTATSLSGLLQTDAPINPGNSGGALVNTNGEVIGINTAIATSGQGNGSIGVGFAIPSAKAEQVSQALRNGDKISHPALGVSVTENENGGGALVSGVTANSPAAKAGLQQGDIVSNFGGQTINTSDDLVSAVQSHKVGDQVQLTYSRNGSEKTATVTLAEAS</sequence>
<dbReference type="PANTHER" id="PTHR43343">
    <property type="entry name" value="PEPTIDASE S12"/>
    <property type="match status" value="1"/>
</dbReference>
<dbReference type="PROSITE" id="PS50106">
    <property type="entry name" value="PDZ"/>
    <property type="match status" value="1"/>
</dbReference>
<keyword evidence="1 6" id="KW-0645">Protease</keyword>
<evidence type="ECO:0000259" key="5">
    <source>
        <dbReference type="PROSITE" id="PS50106"/>
    </source>
</evidence>
<protein>
    <submittedName>
        <fullName evidence="6">Putative serine protease PepD</fullName>
    </submittedName>
</protein>
<evidence type="ECO:0000256" key="1">
    <source>
        <dbReference type="ARBA" id="ARBA00022670"/>
    </source>
</evidence>
<feature type="region of interest" description="Disordered" evidence="3">
    <location>
        <begin position="372"/>
        <end position="396"/>
    </location>
</feature>
<dbReference type="SUPFAM" id="SSF50156">
    <property type="entry name" value="PDZ domain-like"/>
    <property type="match status" value="1"/>
</dbReference>
<dbReference type="InterPro" id="IPR001478">
    <property type="entry name" value="PDZ"/>
</dbReference>
<dbReference type="Proteomes" id="UP000256913">
    <property type="component" value="Unassembled WGS sequence"/>
</dbReference>
<feature type="compositionally biased region" description="Polar residues" evidence="3">
    <location>
        <begin position="76"/>
        <end position="98"/>
    </location>
</feature>
<evidence type="ECO:0000256" key="2">
    <source>
        <dbReference type="ARBA" id="ARBA00022801"/>
    </source>
</evidence>
<dbReference type="GO" id="GO:0006508">
    <property type="term" value="P:proteolysis"/>
    <property type="evidence" value="ECO:0007669"/>
    <property type="project" value="UniProtKB-KW"/>
</dbReference>
<name>A0A3D9ZL03_9ACTN</name>
<dbReference type="RefSeq" id="WP_116068662.1">
    <property type="nucleotide sequence ID" value="NZ_BONB01000020.1"/>
</dbReference>
<dbReference type="InterPro" id="IPR036034">
    <property type="entry name" value="PDZ_sf"/>
</dbReference>
<keyword evidence="7" id="KW-1185">Reference proteome</keyword>
<dbReference type="PRINTS" id="PR00834">
    <property type="entry name" value="PROTEASES2C"/>
</dbReference>
<dbReference type="Pfam" id="PF13365">
    <property type="entry name" value="Trypsin_2"/>
    <property type="match status" value="1"/>
</dbReference>
<evidence type="ECO:0000256" key="3">
    <source>
        <dbReference type="SAM" id="MobiDB-lite"/>
    </source>
</evidence>
<dbReference type="InterPro" id="IPR051201">
    <property type="entry name" value="Chloro_Bact_Ser_Proteases"/>
</dbReference>